<evidence type="ECO:0000313" key="3">
    <source>
        <dbReference type="Proteomes" id="UP000030013"/>
    </source>
</evidence>
<evidence type="ECO:0000313" key="2">
    <source>
        <dbReference type="EMBL" id="KGN38008.1"/>
    </source>
</evidence>
<sequence>MRRAVQVLVTALCCTLLVACGSRPSAERIWAEPQLATPPQYRIGDGDPRGASLVRAAREWVALGSVPGAGTEWESMSRWALMDLHQAMSGIDAGRAPAAGAAGSWDYFWPRDGAFIALALDRTGHSGEARAIVDFIAGLPFDPKEGFDARYLLDGNRVVVEPRGPQSDGCGWVLWALGSLSSSALPASADELRSRCLTNLLRLTWSGWRLPPPSPDYWELRVSDTSLGTVAPMVAGLRATADRGPSAERWAAGQAAKRLTEKVFAAMGPQLERFGDRGGLDAAIAMMMPPFGPDDPRTTKRWLAYQREAMRPSGGLAPGVEWKQDGTSWTPETALVAYTAAAVDRDETAEHWLEWLDAHRTPWGSLPEKVNRSGQPAGPAPLLWTAALVLLTLDELEDA</sequence>
<dbReference type="InterPro" id="IPR008928">
    <property type="entry name" value="6-hairpin_glycosidase_sf"/>
</dbReference>
<dbReference type="GO" id="GO:0004553">
    <property type="term" value="F:hydrolase activity, hydrolyzing O-glycosyl compounds"/>
    <property type="evidence" value="ECO:0007669"/>
    <property type="project" value="TreeGrafter"/>
</dbReference>
<feature type="signal peptide" evidence="1">
    <location>
        <begin position="1"/>
        <end position="19"/>
    </location>
</feature>
<accession>A0A0A0JLP0</accession>
<dbReference type="PROSITE" id="PS51257">
    <property type="entry name" value="PROKAR_LIPOPROTEIN"/>
    <property type="match status" value="1"/>
</dbReference>
<evidence type="ECO:0000256" key="1">
    <source>
        <dbReference type="SAM" id="SignalP"/>
    </source>
</evidence>
<dbReference type="InterPro" id="IPR012341">
    <property type="entry name" value="6hp_glycosidase-like_sf"/>
</dbReference>
<dbReference type="PANTHER" id="PTHR31616:SF0">
    <property type="entry name" value="GLUCAN 1,4-ALPHA-GLUCOSIDASE"/>
    <property type="match status" value="1"/>
</dbReference>
<dbReference type="AlphaFoldDB" id="A0A0A0JLP0"/>
<proteinExistence type="predicted"/>
<dbReference type="STRING" id="1385519.N801_13185"/>
<gene>
    <name evidence="2" type="ORF">N801_13185</name>
</gene>
<dbReference type="OrthoDB" id="3806982at2"/>
<name>A0A0A0JLP0_9MICO</name>
<comment type="caution">
    <text evidence="2">The sequence shown here is derived from an EMBL/GenBank/DDBJ whole genome shotgun (WGS) entry which is preliminary data.</text>
</comment>
<organism evidence="2 3">
    <name type="scientific">Knoellia aerolata DSM 18566</name>
    <dbReference type="NCBI Taxonomy" id="1385519"/>
    <lineage>
        <taxon>Bacteria</taxon>
        <taxon>Bacillati</taxon>
        <taxon>Actinomycetota</taxon>
        <taxon>Actinomycetes</taxon>
        <taxon>Micrococcales</taxon>
        <taxon>Intrasporangiaceae</taxon>
        <taxon>Knoellia</taxon>
    </lineage>
</organism>
<dbReference type="Gene3D" id="1.50.10.10">
    <property type="match status" value="1"/>
</dbReference>
<keyword evidence="3" id="KW-1185">Reference proteome</keyword>
<dbReference type="RefSeq" id="WP_052113292.1">
    <property type="nucleotide sequence ID" value="NZ_AVPL01000094.1"/>
</dbReference>
<dbReference type="EMBL" id="AVPL01000094">
    <property type="protein sequence ID" value="KGN38008.1"/>
    <property type="molecule type" value="Genomic_DNA"/>
</dbReference>
<reference evidence="2 3" key="1">
    <citation type="submission" date="2013-08" db="EMBL/GenBank/DDBJ databases">
        <title>The genome sequence of Knoellia aerolata.</title>
        <authorList>
            <person name="Zhu W."/>
            <person name="Wang G."/>
        </authorList>
    </citation>
    <scope>NUCLEOTIDE SEQUENCE [LARGE SCALE GENOMIC DNA]</scope>
    <source>
        <strain evidence="2 3">DSM 18566</strain>
    </source>
</reference>
<dbReference type="eggNOG" id="COG3387">
    <property type="taxonomic scope" value="Bacteria"/>
</dbReference>
<keyword evidence="1" id="KW-0732">Signal</keyword>
<protein>
    <recommendedName>
        <fullName evidence="4">Glycoside hydrolase family 15</fullName>
    </recommendedName>
</protein>
<dbReference type="SUPFAM" id="SSF48208">
    <property type="entry name" value="Six-hairpin glycosidases"/>
    <property type="match status" value="1"/>
</dbReference>
<feature type="chain" id="PRO_5039536744" description="Glycoside hydrolase family 15" evidence="1">
    <location>
        <begin position="20"/>
        <end position="399"/>
    </location>
</feature>
<dbReference type="PANTHER" id="PTHR31616">
    <property type="entry name" value="TREHALASE"/>
    <property type="match status" value="1"/>
</dbReference>
<dbReference type="GO" id="GO:0005975">
    <property type="term" value="P:carbohydrate metabolic process"/>
    <property type="evidence" value="ECO:0007669"/>
    <property type="project" value="InterPro"/>
</dbReference>
<evidence type="ECO:0008006" key="4">
    <source>
        <dbReference type="Google" id="ProtNLM"/>
    </source>
</evidence>
<dbReference type="Proteomes" id="UP000030013">
    <property type="component" value="Unassembled WGS sequence"/>
</dbReference>